<dbReference type="SMART" id="SM00062">
    <property type="entry name" value="PBPb"/>
    <property type="match status" value="1"/>
</dbReference>
<evidence type="ECO:0000313" key="6">
    <source>
        <dbReference type="EMBL" id="MCP2329980.1"/>
    </source>
</evidence>
<comment type="similarity">
    <text evidence="1">Belongs to the bacterial solute-binding protein 3 family.</text>
</comment>
<evidence type="ECO:0000313" key="7">
    <source>
        <dbReference type="Proteomes" id="UP000791080"/>
    </source>
</evidence>
<dbReference type="Gene3D" id="3.40.190.10">
    <property type="entry name" value="Periplasmic binding protein-like II"/>
    <property type="match status" value="2"/>
</dbReference>
<evidence type="ECO:0000256" key="3">
    <source>
        <dbReference type="ARBA" id="ARBA00022729"/>
    </source>
</evidence>
<evidence type="ECO:0000256" key="2">
    <source>
        <dbReference type="ARBA" id="ARBA00022448"/>
    </source>
</evidence>
<dbReference type="PANTHER" id="PTHR30085:SF6">
    <property type="entry name" value="ABC TRANSPORTER GLUTAMINE-BINDING PROTEIN GLNH"/>
    <property type="match status" value="1"/>
</dbReference>
<comment type="caution">
    <text evidence="6">The sequence shown here is derived from an EMBL/GenBank/DDBJ whole genome shotgun (WGS) entry which is preliminary data.</text>
</comment>
<evidence type="ECO:0000259" key="5">
    <source>
        <dbReference type="SMART" id="SM00062"/>
    </source>
</evidence>
<name>A0ABT1JBW1_ACTCY</name>
<dbReference type="EMBL" id="AUBJ02000001">
    <property type="protein sequence ID" value="MCP2329980.1"/>
    <property type="molecule type" value="Genomic_DNA"/>
</dbReference>
<dbReference type="Pfam" id="PF00497">
    <property type="entry name" value="SBP_bac_3"/>
    <property type="match status" value="1"/>
</dbReference>
<protein>
    <submittedName>
        <fullName evidence="6">Amino acid ABC transporter substrate-binding protein, PAAT family</fullName>
    </submittedName>
</protein>
<evidence type="ECO:0000256" key="1">
    <source>
        <dbReference type="ARBA" id="ARBA00010333"/>
    </source>
</evidence>
<proteinExistence type="inferred from homology"/>
<feature type="region of interest" description="Disordered" evidence="4">
    <location>
        <begin position="35"/>
        <end position="54"/>
    </location>
</feature>
<feature type="domain" description="Solute-binding protein family 3/N-terminal" evidence="5">
    <location>
        <begin position="82"/>
        <end position="318"/>
    </location>
</feature>
<organism evidence="6 7">
    <name type="scientific">Actinoalloteichus caeruleus DSM 43889</name>
    <dbReference type="NCBI Taxonomy" id="1120930"/>
    <lineage>
        <taxon>Bacteria</taxon>
        <taxon>Bacillati</taxon>
        <taxon>Actinomycetota</taxon>
        <taxon>Actinomycetes</taxon>
        <taxon>Pseudonocardiales</taxon>
        <taxon>Pseudonocardiaceae</taxon>
        <taxon>Actinoalloteichus</taxon>
        <taxon>Actinoalloteichus cyanogriseus</taxon>
    </lineage>
</organism>
<accession>A0ABT1JBW1</accession>
<keyword evidence="2" id="KW-0813">Transport</keyword>
<dbReference type="InterPro" id="IPR001638">
    <property type="entry name" value="Solute-binding_3/MltF_N"/>
</dbReference>
<dbReference type="PANTHER" id="PTHR30085">
    <property type="entry name" value="AMINO ACID ABC TRANSPORTER PERMEASE"/>
    <property type="match status" value="1"/>
</dbReference>
<reference evidence="6 7" key="1">
    <citation type="submission" date="2013-07" db="EMBL/GenBank/DDBJ databases">
        <authorList>
            <consortium name="DOE Joint Genome Institute"/>
            <person name="Reeve W."/>
            <person name="Huntemann M."/>
            <person name="Han J."/>
            <person name="Chen A."/>
            <person name="Kyrpides N."/>
            <person name="Mavromatis K."/>
            <person name="Markowitz V."/>
            <person name="Palaniappan K."/>
            <person name="Ivanova N."/>
            <person name="Schaumberg A."/>
            <person name="Pati A."/>
            <person name="Liolios K."/>
            <person name="Nordberg H.P."/>
            <person name="Cantor M.N."/>
            <person name="Hua S.X."/>
            <person name="Woyke T."/>
        </authorList>
    </citation>
    <scope>NUCLEOTIDE SEQUENCE [LARGE SCALE GENOMIC DNA]</scope>
    <source>
        <strain evidence="6 7">DSM 43889</strain>
    </source>
</reference>
<sequence length="332" mass="36349">MIAAVAGLLTSCAATPSALPSPPASVEAPVPVGASQVTSLPPAPEIDTDCDPTRSFRPTPVLPAPGQMPPGSTMARIVEDGFLRAGVDQTTNLMGYRDPATNRIDGFDIEMVREIARALFGTDDVDDRIKWVTITSDQRTKVLVEPEEGSEEADQPQVDIVVRTMTATCERWQEVLFSTTYLLARQRIVVPQDNEDITGKEDLAGHRVCSATASTSLRRLVELRDGPLVTAVPHWSDCLVMLQRQQVDAVSTDDTILAGMVAQDPNLKVVGEPFSSEPYGMAFNREAEDFVRFANGVLERMRADGTWQRLYDDWLAGPLGRVSPPPEPRYRD</sequence>
<evidence type="ECO:0000256" key="4">
    <source>
        <dbReference type="SAM" id="MobiDB-lite"/>
    </source>
</evidence>
<reference evidence="6 7" key="2">
    <citation type="submission" date="2022-06" db="EMBL/GenBank/DDBJ databases">
        <title>Genomic Encyclopedia of Type Strains, Phase I: the one thousand microbial genomes (KMG-I) project.</title>
        <authorList>
            <person name="Kyrpides N."/>
        </authorList>
    </citation>
    <scope>NUCLEOTIDE SEQUENCE [LARGE SCALE GENOMIC DNA]</scope>
    <source>
        <strain evidence="6 7">DSM 43889</strain>
    </source>
</reference>
<keyword evidence="7" id="KW-1185">Reference proteome</keyword>
<dbReference type="Proteomes" id="UP000791080">
    <property type="component" value="Unassembled WGS sequence"/>
</dbReference>
<gene>
    <name evidence="6" type="ORF">G443_000250</name>
</gene>
<dbReference type="SUPFAM" id="SSF53850">
    <property type="entry name" value="Periplasmic binding protein-like II"/>
    <property type="match status" value="1"/>
</dbReference>
<dbReference type="InterPro" id="IPR051455">
    <property type="entry name" value="Bact_solute-bind_prot3"/>
</dbReference>
<dbReference type="CDD" id="cd13690">
    <property type="entry name" value="PBP2_GluB"/>
    <property type="match status" value="1"/>
</dbReference>
<keyword evidence="3" id="KW-0732">Signal</keyword>